<dbReference type="GO" id="GO:0006508">
    <property type="term" value="P:proteolysis"/>
    <property type="evidence" value="ECO:0007669"/>
    <property type="project" value="UniProtKB-KW"/>
</dbReference>
<reference evidence="4" key="1">
    <citation type="submission" date="2021-12" db="EMBL/GenBank/DDBJ databases">
        <authorList>
            <person name="Rodrigo-Torres L."/>
            <person name="Arahal R. D."/>
            <person name="Lucena T."/>
        </authorList>
    </citation>
    <scope>NUCLEOTIDE SEQUENCE</scope>
    <source>
        <strain evidence="4">CECT 8419</strain>
    </source>
</reference>
<proteinExistence type="predicted"/>
<dbReference type="InterPro" id="IPR029028">
    <property type="entry name" value="Alpha/beta_knot_MTases"/>
</dbReference>
<dbReference type="EMBL" id="CAKLPZ010000001">
    <property type="protein sequence ID" value="CAH0999618.1"/>
    <property type="molecule type" value="Genomic_DNA"/>
</dbReference>
<gene>
    <name evidence="4" type="primary">trmH_1</name>
    <name evidence="4" type="ORF">LEM8419_00918</name>
</gene>
<evidence type="ECO:0000313" key="5">
    <source>
        <dbReference type="Proteomes" id="UP000837803"/>
    </source>
</evidence>
<name>A0ABN8F581_9BACT</name>
<accession>A0ABN8F581</accession>
<dbReference type="SUPFAM" id="SSF75217">
    <property type="entry name" value="alpha/beta knot"/>
    <property type="match status" value="1"/>
</dbReference>
<evidence type="ECO:0000256" key="1">
    <source>
        <dbReference type="ARBA" id="ARBA00022603"/>
    </source>
</evidence>
<dbReference type="Pfam" id="PF00588">
    <property type="entry name" value="SpoU_methylase"/>
    <property type="match status" value="1"/>
</dbReference>
<sequence length="98" mass="10625">MPYEVITDPLQYIETARRQGKLILGLEITSQSTSLFTYRLPHDREILLLAGTESSGLSAPLLAACDATVHLPMHGQNTSMNVAAALGAAVYLLLMQLQ</sequence>
<keyword evidence="5" id="KW-1185">Reference proteome</keyword>
<dbReference type="InterPro" id="IPR001537">
    <property type="entry name" value="SpoU_MeTrfase"/>
</dbReference>
<evidence type="ECO:0000256" key="2">
    <source>
        <dbReference type="ARBA" id="ARBA00022679"/>
    </source>
</evidence>
<dbReference type="Proteomes" id="UP000837803">
    <property type="component" value="Unassembled WGS sequence"/>
</dbReference>
<keyword evidence="4" id="KW-0645">Protease</keyword>
<dbReference type="Gene3D" id="3.40.1280.10">
    <property type="match status" value="1"/>
</dbReference>
<comment type="caution">
    <text evidence="4">The sequence shown here is derived from an EMBL/GenBank/DDBJ whole genome shotgun (WGS) entry which is preliminary data.</text>
</comment>
<keyword evidence="2 4" id="KW-0808">Transferase</keyword>
<dbReference type="GO" id="GO:0008233">
    <property type="term" value="F:peptidase activity"/>
    <property type="evidence" value="ECO:0007669"/>
    <property type="project" value="UniProtKB-KW"/>
</dbReference>
<evidence type="ECO:0000259" key="3">
    <source>
        <dbReference type="Pfam" id="PF00588"/>
    </source>
</evidence>
<protein>
    <submittedName>
        <fullName evidence="4">tRNA (Guanosine(18)-2'-O)-methyltransferase</fullName>
        <ecNumber evidence="4">2.1.1.34</ecNumber>
    </submittedName>
</protein>
<keyword evidence="1 4" id="KW-0489">Methyltransferase</keyword>
<dbReference type="GO" id="GO:0141100">
    <property type="term" value="F:tRNA (guanine(18)-2'-O)-methyltransferase activity"/>
    <property type="evidence" value="ECO:0007669"/>
    <property type="project" value="UniProtKB-EC"/>
</dbReference>
<feature type="domain" description="tRNA/rRNA methyltransferase SpoU type" evidence="3">
    <location>
        <begin position="2"/>
        <end position="91"/>
    </location>
</feature>
<dbReference type="GO" id="GO:0032259">
    <property type="term" value="P:methylation"/>
    <property type="evidence" value="ECO:0007669"/>
    <property type="project" value="UniProtKB-KW"/>
</dbReference>
<dbReference type="EC" id="2.1.1.34" evidence="4"/>
<dbReference type="InterPro" id="IPR029026">
    <property type="entry name" value="tRNA_m1G_MTases_N"/>
</dbReference>
<organism evidence="4 5">
    <name type="scientific">Neolewinella maritima</name>
    <dbReference type="NCBI Taxonomy" id="1383882"/>
    <lineage>
        <taxon>Bacteria</taxon>
        <taxon>Pseudomonadati</taxon>
        <taxon>Bacteroidota</taxon>
        <taxon>Saprospiria</taxon>
        <taxon>Saprospirales</taxon>
        <taxon>Lewinellaceae</taxon>
        <taxon>Neolewinella</taxon>
    </lineage>
</organism>
<evidence type="ECO:0000313" key="4">
    <source>
        <dbReference type="EMBL" id="CAH0999618.1"/>
    </source>
</evidence>
<keyword evidence="4" id="KW-0378">Hydrolase</keyword>